<accession>A0A955LA35</accession>
<organism evidence="1 2">
    <name type="scientific">Candidatus Dojkabacteria bacterium</name>
    <dbReference type="NCBI Taxonomy" id="2099670"/>
    <lineage>
        <taxon>Bacteria</taxon>
        <taxon>Candidatus Dojkabacteria</taxon>
    </lineage>
</organism>
<evidence type="ECO:0000313" key="2">
    <source>
        <dbReference type="Proteomes" id="UP000714915"/>
    </source>
</evidence>
<dbReference type="Proteomes" id="UP000714915">
    <property type="component" value="Unassembled WGS sequence"/>
</dbReference>
<comment type="caution">
    <text evidence="1">The sequence shown here is derived from an EMBL/GenBank/DDBJ whole genome shotgun (WGS) entry which is preliminary data.</text>
</comment>
<protein>
    <submittedName>
        <fullName evidence="1">Uncharacterized protein</fullName>
    </submittedName>
</protein>
<proteinExistence type="predicted"/>
<evidence type="ECO:0000313" key="1">
    <source>
        <dbReference type="EMBL" id="MCA9386437.1"/>
    </source>
</evidence>
<reference evidence="1" key="2">
    <citation type="journal article" date="2021" name="Microbiome">
        <title>Successional dynamics and alternative stable states in a saline activated sludge microbial community over 9 years.</title>
        <authorList>
            <person name="Wang Y."/>
            <person name="Ye J."/>
            <person name="Ju F."/>
            <person name="Liu L."/>
            <person name="Boyd J.A."/>
            <person name="Deng Y."/>
            <person name="Parks D.H."/>
            <person name="Jiang X."/>
            <person name="Yin X."/>
            <person name="Woodcroft B.J."/>
            <person name="Tyson G.W."/>
            <person name="Hugenholtz P."/>
            <person name="Polz M.F."/>
            <person name="Zhang T."/>
        </authorList>
    </citation>
    <scope>NUCLEOTIDE SEQUENCE</scope>
    <source>
        <strain evidence="1">HKST-UBA09</strain>
    </source>
</reference>
<sequence length="143" mass="16630">MEEQTTEFGNDSKQTNYMQFIEDELEEYEDDSIGTELNQRIKAFARMIDSNQFGDYYLAEFMDRANVLRDSKFMYQIVTSCSPKQISSINHILNAYLPTHLDSIDKTKINDATKFTISYTLQTLNAIYVTLESVAYGKKQTER</sequence>
<dbReference type="EMBL" id="JAGQLF010000002">
    <property type="protein sequence ID" value="MCA9386437.1"/>
    <property type="molecule type" value="Genomic_DNA"/>
</dbReference>
<reference evidence="1" key="1">
    <citation type="submission" date="2020-04" db="EMBL/GenBank/DDBJ databases">
        <authorList>
            <person name="Zhang T."/>
        </authorList>
    </citation>
    <scope>NUCLEOTIDE SEQUENCE</scope>
    <source>
        <strain evidence="1">HKST-UBA09</strain>
    </source>
</reference>
<gene>
    <name evidence="1" type="ORF">KC669_00215</name>
</gene>
<name>A0A955LA35_9BACT</name>
<dbReference type="AlphaFoldDB" id="A0A955LA35"/>